<dbReference type="Gene3D" id="3.30.450.40">
    <property type="match status" value="1"/>
</dbReference>
<dbReference type="SUPFAM" id="SSF55781">
    <property type="entry name" value="GAF domain-like"/>
    <property type="match status" value="1"/>
</dbReference>
<evidence type="ECO:0000313" key="6">
    <source>
        <dbReference type="Proteomes" id="UP001596122"/>
    </source>
</evidence>
<dbReference type="Pfam" id="PF13581">
    <property type="entry name" value="HATPase_c_2"/>
    <property type="match status" value="1"/>
</dbReference>
<dbReference type="InterPro" id="IPR036890">
    <property type="entry name" value="HATPase_C_sf"/>
</dbReference>
<dbReference type="SMART" id="SM00065">
    <property type="entry name" value="GAF"/>
    <property type="match status" value="1"/>
</dbReference>
<dbReference type="InterPro" id="IPR003594">
    <property type="entry name" value="HATPase_dom"/>
</dbReference>
<comment type="caution">
    <text evidence="5">The sequence shown here is derived from an EMBL/GenBank/DDBJ whole genome shotgun (WGS) entry which is preliminary data.</text>
</comment>
<dbReference type="InterPro" id="IPR036457">
    <property type="entry name" value="PPM-type-like_dom_sf"/>
</dbReference>
<feature type="region of interest" description="Disordered" evidence="2">
    <location>
        <begin position="110"/>
        <end position="143"/>
    </location>
</feature>
<dbReference type="InterPro" id="IPR029016">
    <property type="entry name" value="GAF-like_dom_sf"/>
</dbReference>
<reference evidence="6" key="1">
    <citation type="journal article" date="2019" name="Int. J. Syst. Evol. Microbiol.">
        <title>The Global Catalogue of Microorganisms (GCM) 10K type strain sequencing project: providing services to taxonomists for standard genome sequencing and annotation.</title>
        <authorList>
            <consortium name="The Broad Institute Genomics Platform"/>
            <consortium name="The Broad Institute Genome Sequencing Center for Infectious Disease"/>
            <person name="Wu L."/>
            <person name="Ma J."/>
        </authorList>
    </citation>
    <scope>NUCLEOTIDE SEQUENCE [LARGE SCALE GENOMIC DNA]</scope>
    <source>
        <strain evidence="6">CCUG 43114</strain>
    </source>
</reference>
<evidence type="ECO:0000259" key="4">
    <source>
        <dbReference type="SMART" id="SM00331"/>
    </source>
</evidence>
<protein>
    <submittedName>
        <fullName evidence="5">SpoIIE family protein phosphatase</fullName>
    </submittedName>
</protein>
<feature type="domain" description="PPM-type phosphatase" evidence="4">
    <location>
        <begin position="356"/>
        <end position="573"/>
    </location>
</feature>
<dbReference type="Gene3D" id="3.30.565.10">
    <property type="entry name" value="Histidine kinase-like ATPase, C-terminal domain"/>
    <property type="match status" value="1"/>
</dbReference>
<organism evidence="5 6">
    <name type="scientific">Aquipuribacter nitratireducens</name>
    <dbReference type="NCBI Taxonomy" id="650104"/>
    <lineage>
        <taxon>Bacteria</taxon>
        <taxon>Bacillati</taxon>
        <taxon>Actinomycetota</taxon>
        <taxon>Actinomycetes</taxon>
        <taxon>Micrococcales</taxon>
        <taxon>Intrasporangiaceae</taxon>
        <taxon>Aquipuribacter</taxon>
    </lineage>
</organism>
<accession>A0ABW0GR42</accession>
<evidence type="ECO:0000313" key="5">
    <source>
        <dbReference type="EMBL" id="MFC5381997.1"/>
    </source>
</evidence>
<dbReference type="InterPro" id="IPR052016">
    <property type="entry name" value="Bact_Sigma-Reg"/>
</dbReference>
<dbReference type="CDD" id="cd16936">
    <property type="entry name" value="HATPase_RsbW-like"/>
    <property type="match status" value="1"/>
</dbReference>
<dbReference type="Gene3D" id="3.30.450.20">
    <property type="entry name" value="PAS domain"/>
    <property type="match status" value="1"/>
</dbReference>
<keyword evidence="6" id="KW-1185">Reference proteome</keyword>
<dbReference type="Proteomes" id="UP001596122">
    <property type="component" value="Unassembled WGS sequence"/>
</dbReference>
<dbReference type="SMART" id="SM00331">
    <property type="entry name" value="PP2C_SIG"/>
    <property type="match status" value="1"/>
</dbReference>
<evidence type="ECO:0000256" key="1">
    <source>
        <dbReference type="ARBA" id="ARBA00022801"/>
    </source>
</evidence>
<sequence length="708" mass="74652">MTPTSSDARLPAEVPAAAVRAALGRDADDPVLRGAVDLLLASPLPMVYAHGPEHRLLYNRAYAELLGPAHPAAFGAPAREALPHSDWDVVGDPTIVRTVVGAGEGVLRADDRENRDDGGLVPDGDAVPRTWTRGHSPVRASDGRTTGMLTVAVETTHALTGLDRLSRLAAVLTGALSSDDVVRAALRHAVTELDVDYARLWLEDKARGGWTSVRRLADDVSDPATERLPLVWTGVTPNPDPRVSGVAERGEAVWLDELRPGDVAPADVPTVDGVVELDDADRALRSVALVPLEGTVGLLTLGRFVPRAFRHDERALLVSSTRLVGRALARARAFEEERGSGRLLQGSLLPDRLPVREDLVVAARHEAPGARGRTGGDFYDAFVVDDGQVALVVGDAMSHGAVAAAVTGQVRAALRALALADPSPAAVLSAGDRVFRSIAETNDAAPEGGFLTVAYVLLDPRTGHACAASAGHPAPAVRRADGSRLLDLEAGPPLGMPGTHPVVELDLAPGDLLLLYTDGLVERRGRPLAAGLEALVGRLDDLADADPYEVSARLLDEHRAGSDDDVAVLAVQRTGAPHRTAETVLPADTTAPRLARRWVAAQLEAGGGHPRSDDVEAAVTEVVTNTVLHARTPSRLSLRHGEGRVVVEVVDQGRGGPVEVQVVEADATRGRGLALVAEVTDAWGSQRTTTGQRVWFEVHDEQPVGRGQ</sequence>
<dbReference type="PANTHER" id="PTHR43156">
    <property type="entry name" value="STAGE II SPORULATION PROTEIN E-RELATED"/>
    <property type="match status" value="1"/>
</dbReference>
<keyword evidence="1" id="KW-0378">Hydrolase</keyword>
<dbReference type="Gene3D" id="3.60.40.10">
    <property type="entry name" value="PPM-type phosphatase domain"/>
    <property type="match status" value="1"/>
</dbReference>
<dbReference type="EMBL" id="JBHSLD010000014">
    <property type="protein sequence ID" value="MFC5381997.1"/>
    <property type="molecule type" value="Genomic_DNA"/>
</dbReference>
<dbReference type="InterPro" id="IPR001932">
    <property type="entry name" value="PPM-type_phosphatase-like_dom"/>
</dbReference>
<name>A0ABW0GR42_9MICO</name>
<dbReference type="PANTHER" id="PTHR43156:SF2">
    <property type="entry name" value="STAGE II SPORULATION PROTEIN E"/>
    <property type="match status" value="1"/>
</dbReference>
<dbReference type="RefSeq" id="WP_340269957.1">
    <property type="nucleotide sequence ID" value="NZ_JBBEOG010000005.1"/>
</dbReference>
<evidence type="ECO:0000259" key="3">
    <source>
        <dbReference type="SMART" id="SM00065"/>
    </source>
</evidence>
<dbReference type="InterPro" id="IPR003018">
    <property type="entry name" value="GAF"/>
</dbReference>
<dbReference type="Pfam" id="PF07228">
    <property type="entry name" value="SpoIIE"/>
    <property type="match status" value="1"/>
</dbReference>
<proteinExistence type="predicted"/>
<feature type="domain" description="GAF" evidence="3">
    <location>
        <begin position="177"/>
        <end position="338"/>
    </location>
</feature>
<gene>
    <name evidence="5" type="ORF">ACFPJ6_14560</name>
</gene>
<dbReference type="SUPFAM" id="SSF55874">
    <property type="entry name" value="ATPase domain of HSP90 chaperone/DNA topoisomerase II/histidine kinase"/>
    <property type="match status" value="1"/>
</dbReference>
<evidence type="ECO:0000256" key="2">
    <source>
        <dbReference type="SAM" id="MobiDB-lite"/>
    </source>
</evidence>
<dbReference type="SUPFAM" id="SSF81606">
    <property type="entry name" value="PP2C-like"/>
    <property type="match status" value="1"/>
</dbReference>